<reference evidence="1" key="1">
    <citation type="submission" date="2021-08" db="EMBL/GenBank/DDBJ databases">
        <title>Novel anaerobic bacterium isolated from sea squirt in East Sea, Republic of Korea.</title>
        <authorList>
            <person name="Nguyen T.H."/>
            <person name="Li Z."/>
            <person name="Lee Y.-J."/>
            <person name="Ko J."/>
            <person name="Kim S.-G."/>
        </authorList>
    </citation>
    <scope>NUCLEOTIDE SEQUENCE</scope>
    <source>
        <strain evidence="1">KCTC 25031</strain>
    </source>
</reference>
<organism evidence="1 2">
    <name type="scientific">Halosquirtibacter laminarini</name>
    <dbReference type="NCBI Taxonomy" id="3374600"/>
    <lineage>
        <taxon>Bacteria</taxon>
        <taxon>Pseudomonadati</taxon>
        <taxon>Bacteroidota</taxon>
        <taxon>Bacteroidia</taxon>
        <taxon>Marinilabiliales</taxon>
        <taxon>Prolixibacteraceae</taxon>
        <taxon>Halosquirtibacter</taxon>
    </lineage>
</organism>
<dbReference type="Proteomes" id="UP000826212">
    <property type="component" value="Chromosome"/>
</dbReference>
<protein>
    <submittedName>
        <fullName evidence="1">ISAs1 family transposase</fullName>
    </submittedName>
</protein>
<accession>A0AC61NC04</accession>
<gene>
    <name evidence="1" type="ORF">K4L44_10575</name>
</gene>
<evidence type="ECO:0000313" key="2">
    <source>
        <dbReference type="Proteomes" id="UP000826212"/>
    </source>
</evidence>
<dbReference type="EMBL" id="CP081303">
    <property type="protein sequence ID" value="QZE13033.1"/>
    <property type="molecule type" value="Genomic_DNA"/>
</dbReference>
<name>A0AC61NC04_9BACT</name>
<sequence length="363" mass="41781">MKENLVDPRDTRGKKHDLEFVLVGITLSIITGNTLLSEISRFLENYHSILRKIVGLPKCKPISYSQLRRIISFLASTNYQEVQSSYFGWQNTKDDDDWISLDGKELRGTIAKSLGQKRGLNIVYGISQKDKISTAATFYEGAKESEITTVRELLNDLSLASSNLTFDALHTQFETLEKCESAKGIYIAQVKNNQKNLNVELRNHEQSSVEFMSLSIDNKGHGRKETRTYSFYDIRKVTLDEKWVHCGIKSLIKVDRDRLIVNSNKRSIETSYYISNRDCNEIHPHKYAKAIRGHWTIEMSNYIRDVLFSEDNIRCSNRNQAKGMAILITTVVNLIQRNKPKNIKAQREKFLSDIRKMASLFVI</sequence>
<keyword evidence="2" id="KW-1185">Reference proteome</keyword>
<proteinExistence type="predicted"/>
<evidence type="ECO:0000313" key="1">
    <source>
        <dbReference type="EMBL" id="QZE13033.1"/>
    </source>
</evidence>